<name>A0A6F8YCH4_9ACTN</name>
<reference evidence="2 3" key="2">
    <citation type="submission" date="2020-03" db="EMBL/GenBank/DDBJ databases">
        <authorList>
            <person name="Ichikawa N."/>
            <person name="Kimura A."/>
            <person name="Kitahashi Y."/>
            <person name="Uohara A."/>
        </authorList>
    </citation>
    <scope>NUCLEOTIDE SEQUENCE [LARGE SCALE GENOMIC DNA]</scope>
    <source>
        <strain evidence="2 3">NBRC 105367</strain>
    </source>
</reference>
<reference evidence="2 3" key="1">
    <citation type="submission" date="2020-03" db="EMBL/GenBank/DDBJ databases">
        <title>Whole genome shotgun sequence of Phytohabitans suffuscus NBRC 105367.</title>
        <authorList>
            <person name="Komaki H."/>
            <person name="Tamura T."/>
        </authorList>
    </citation>
    <scope>NUCLEOTIDE SEQUENCE [LARGE SCALE GENOMIC DNA]</scope>
    <source>
        <strain evidence="2 3">NBRC 105367</strain>
    </source>
</reference>
<accession>A0A6F8YCH4</accession>
<dbReference type="AlphaFoldDB" id="A0A6F8YCH4"/>
<evidence type="ECO:0000313" key="2">
    <source>
        <dbReference type="EMBL" id="BCB83834.1"/>
    </source>
</evidence>
<dbReference type="RefSeq" id="WP_173154573.1">
    <property type="nucleotide sequence ID" value="NZ_AP022871.1"/>
</dbReference>
<gene>
    <name evidence="2" type="ORF">Psuf_011470</name>
</gene>
<organism evidence="2 3">
    <name type="scientific">Phytohabitans suffuscus</name>
    <dbReference type="NCBI Taxonomy" id="624315"/>
    <lineage>
        <taxon>Bacteria</taxon>
        <taxon>Bacillati</taxon>
        <taxon>Actinomycetota</taxon>
        <taxon>Actinomycetes</taxon>
        <taxon>Micromonosporales</taxon>
        <taxon>Micromonosporaceae</taxon>
    </lineage>
</organism>
<evidence type="ECO:0000256" key="1">
    <source>
        <dbReference type="SAM" id="MobiDB-lite"/>
    </source>
</evidence>
<dbReference type="Proteomes" id="UP000503011">
    <property type="component" value="Chromosome"/>
</dbReference>
<feature type="region of interest" description="Disordered" evidence="1">
    <location>
        <begin position="164"/>
        <end position="187"/>
    </location>
</feature>
<keyword evidence="3" id="KW-1185">Reference proteome</keyword>
<proteinExistence type="predicted"/>
<dbReference type="KEGG" id="psuu:Psuf_011470"/>
<dbReference type="SUPFAM" id="SSF53756">
    <property type="entry name" value="UDP-Glycosyltransferase/glycogen phosphorylase"/>
    <property type="match status" value="1"/>
</dbReference>
<sequence length="187" mass="20217">MRRQARGAARDGDAVVVRLPSPVGELVAARLERSRRPYAVEAVGDPYDVLAPGVVRHPLRPLIRLWSARRMRQACWHAPAVSYVTERALQARYPPHPGAAAAHYSSIELPTAAFVTRPRRPTESPDSPTLVSVGSLDQLYKGIDTLVTAIAGSRTGPAPRLVHVGGGRHLPGSRRWSGDSAWRTGSG</sequence>
<evidence type="ECO:0000313" key="3">
    <source>
        <dbReference type="Proteomes" id="UP000503011"/>
    </source>
</evidence>
<dbReference type="EMBL" id="AP022871">
    <property type="protein sequence ID" value="BCB83834.1"/>
    <property type="molecule type" value="Genomic_DNA"/>
</dbReference>
<protein>
    <submittedName>
        <fullName evidence="2">Uncharacterized protein</fullName>
    </submittedName>
</protein>
<dbReference type="Gene3D" id="3.40.50.2000">
    <property type="entry name" value="Glycogen Phosphorylase B"/>
    <property type="match status" value="2"/>
</dbReference>